<dbReference type="PANTHER" id="PTHR32328:SF0">
    <property type="entry name" value="L-SERYL-TRNA(SEC) SELENIUM TRANSFERASE"/>
    <property type="match status" value="1"/>
</dbReference>
<evidence type="ECO:0000313" key="6">
    <source>
        <dbReference type="Proteomes" id="UP000681041"/>
    </source>
</evidence>
<dbReference type="NCBIfam" id="TIGR03576">
    <property type="entry name" value="pyridox_MJ0158"/>
    <property type="match status" value="1"/>
</dbReference>
<reference evidence="5" key="1">
    <citation type="submission" date="2020-07" db="EMBL/GenBank/DDBJ databases">
        <title>Methanobacterium. sp. MethCan genome.</title>
        <authorList>
            <person name="Postec A."/>
            <person name="Quemeneur M."/>
        </authorList>
    </citation>
    <scope>NUCLEOTIDE SEQUENCE</scope>
    <source>
        <strain evidence="5">MethCAN</strain>
    </source>
</reference>
<dbReference type="InterPro" id="IPR020033">
    <property type="entry name" value="PyrdxlP-dep_transferase_arc"/>
</dbReference>
<organism evidence="5 6">
    <name type="scientific">Methanobacterium alkalithermotolerans</name>
    <dbReference type="NCBI Taxonomy" id="2731220"/>
    <lineage>
        <taxon>Archaea</taxon>
        <taxon>Methanobacteriati</taxon>
        <taxon>Methanobacteriota</taxon>
        <taxon>Methanomada group</taxon>
        <taxon>Methanobacteria</taxon>
        <taxon>Methanobacteriales</taxon>
        <taxon>Methanobacteriaceae</taxon>
        <taxon>Methanobacterium</taxon>
    </lineage>
</organism>
<dbReference type="SUPFAM" id="SSF53383">
    <property type="entry name" value="PLP-dependent transferases"/>
    <property type="match status" value="1"/>
</dbReference>
<dbReference type="Pfam" id="PF03841">
    <property type="entry name" value="SelA"/>
    <property type="match status" value="1"/>
</dbReference>
<evidence type="ECO:0000259" key="4">
    <source>
        <dbReference type="Pfam" id="PF22583"/>
    </source>
</evidence>
<sequence length="390" mass="43314">MLIKTNLDEVKKRETALFFINEHIQKNGRRDLYDLTGLSGAYLLKKEDFEVLETYVGPAVFEKMLDEYGKTHLGGEKILGFNRTSAGILATILALVKKDSTVVHYLPELPSHPSIPRSTRLVGGHYLEFDNLKDFILPENTSLVVITGSTMDHKVISEEEFKQIIKKAHSHPGGKIPVLVDDASGARLRTIVFNQPSAMDLGADLVVTSTDKLMDGPRGGLMAGKSSLIDEIKSKAHQFGLEAQAPLVAGMVRALEQFDPENILNSLDKKKKLKKLLNQEFEGFNETPTGVMILPRDIALELEKRNIDTLLSPDDLSFLWAMILLKEYGVITIPAVGMPGASPTLRLDMASFDGKKLELNEIKNILKGSFKKLEIIAPHIDKSKDILFKK</sequence>
<dbReference type="RefSeq" id="WP_211532854.1">
    <property type="nucleotide sequence ID" value="NZ_CP058560.1"/>
</dbReference>
<accession>A0A8T8K790</accession>
<name>A0A8T8K790_9EURY</name>
<dbReference type="InterPro" id="IPR015424">
    <property type="entry name" value="PyrdxlP-dep_Trfase"/>
</dbReference>
<dbReference type="Proteomes" id="UP000681041">
    <property type="component" value="Chromosome"/>
</dbReference>
<dbReference type="EMBL" id="CP058560">
    <property type="protein sequence ID" value="QUH23897.1"/>
    <property type="molecule type" value="Genomic_DNA"/>
</dbReference>
<dbReference type="KEGG" id="meme:HYG87_09095"/>
<protein>
    <submittedName>
        <fullName evidence="5">TIGR03576 family pyridoxal phosphate-dependent enzyme</fullName>
    </submittedName>
</protein>
<proteinExistence type="predicted"/>
<keyword evidence="2 3" id="KW-0663">Pyridoxal phosphate</keyword>
<dbReference type="InterPro" id="IPR055177">
    <property type="entry name" value="UPF0425_MJ0158-like_C"/>
</dbReference>
<feature type="domain" description="UPF0425" evidence="4">
    <location>
        <begin position="282"/>
        <end position="358"/>
    </location>
</feature>
<evidence type="ECO:0000313" key="5">
    <source>
        <dbReference type="EMBL" id="QUH23897.1"/>
    </source>
</evidence>
<dbReference type="InterPro" id="IPR015421">
    <property type="entry name" value="PyrdxlP-dep_Trfase_major"/>
</dbReference>
<comment type="cofactor">
    <cofactor evidence="1 3">
        <name>pyridoxal 5'-phosphate</name>
        <dbReference type="ChEBI" id="CHEBI:597326"/>
    </cofactor>
</comment>
<feature type="modified residue" description="N6-(pyridoxal phosphate)lysine" evidence="3">
    <location>
        <position position="212"/>
    </location>
</feature>
<keyword evidence="6" id="KW-1185">Reference proteome</keyword>
<dbReference type="InterPro" id="IPR018319">
    <property type="entry name" value="SelA-like"/>
</dbReference>
<evidence type="ECO:0000256" key="2">
    <source>
        <dbReference type="ARBA" id="ARBA00022898"/>
    </source>
</evidence>
<dbReference type="GeneID" id="64820918"/>
<dbReference type="Pfam" id="PF22583">
    <property type="entry name" value="UPF0425_C"/>
    <property type="match status" value="1"/>
</dbReference>
<evidence type="ECO:0000256" key="3">
    <source>
        <dbReference type="PIRSR" id="PIRSR618319-50"/>
    </source>
</evidence>
<dbReference type="PANTHER" id="PTHR32328">
    <property type="entry name" value="L-SERYL-TRNA(SEC) SELENIUM TRANSFERASE"/>
    <property type="match status" value="1"/>
</dbReference>
<dbReference type="GO" id="GO:0004125">
    <property type="term" value="F:L-seryl-tRNA(Sec) selenium transferase activity"/>
    <property type="evidence" value="ECO:0007669"/>
    <property type="project" value="TreeGrafter"/>
</dbReference>
<dbReference type="Gene3D" id="3.40.640.10">
    <property type="entry name" value="Type I PLP-dependent aspartate aminotransferase-like (Major domain)"/>
    <property type="match status" value="1"/>
</dbReference>
<gene>
    <name evidence="5" type="ORF">HYG87_09095</name>
</gene>
<evidence type="ECO:0000256" key="1">
    <source>
        <dbReference type="ARBA" id="ARBA00001933"/>
    </source>
</evidence>
<dbReference type="AlphaFoldDB" id="A0A8T8K790"/>
<dbReference type="OrthoDB" id="67852at2157"/>
<dbReference type="Gene3D" id="3.90.1150.70">
    <property type="match status" value="1"/>
</dbReference>